<feature type="region of interest" description="Disordered" evidence="1">
    <location>
        <begin position="90"/>
        <end position="193"/>
    </location>
</feature>
<evidence type="ECO:0000256" key="2">
    <source>
        <dbReference type="SAM" id="Phobius"/>
    </source>
</evidence>
<sequence>MDWSEIFGITVSVVVILLLFLDSQGPRGRAKLYERVGFIFCRCPQYVVERAATLFRKCVESVVECAKAWWRQRQWLQQLQQLQQRRRERHEHATGLERDGEESGIDGTHVASGVRLPLDRPPTYHSDLPPPQYDGGGSVDTLPGYYDDDDEEEVVEEDEEEVVEEDEEESEAESDRANWARIPGRRASDETSSMIMEMTGDLADGHTQMRRE</sequence>
<evidence type="ECO:0000256" key="1">
    <source>
        <dbReference type="SAM" id="MobiDB-lite"/>
    </source>
</evidence>
<comment type="caution">
    <text evidence="3">The sequence shown here is derived from an EMBL/GenBank/DDBJ whole genome shotgun (WGS) entry which is preliminary data.</text>
</comment>
<evidence type="ECO:0000313" key="3">
    <source>
        <dbReference type="EMBL" id="KAK8164073.1"/>
    </source>
</evidence>
<organism evidence="3 4">
    <name type="scientific">Phyllosticta citrichinensis</name>
    <dbReference type="NCBI Taxonomy" id="1130410"/>
    <lineage>
        <taxon>Eukaryota</taxon>
        <taxon>Fungi</taxon>
        <taxon>Dikarya</taxon>
        <taxon>Ascomycota</taxon>
        <taxon>Pezizomycotina</taxon>
        <taxon>Dothideomycetes</taxon>
        <taxon>Dothideomycetes incertae sedis</taxon>
        <taxon>Botryosphaeriales</taxon>
        <taxon>Phyllostictaceae</taxon>
        <taxon>Phyllosticta</taxon>
    </lineage>
</organism>
<dbReference type="EMBL" id="JBBWUH010000006">
    <property type="protein sequence ID" value="KAK8164073.1"/>
    <property type="molecule type" value="Genomic_DNA"/>
</dbReference>
<dbReference type="Proteomes" id="UP001456524">
    <property type="component" value="Unassembled WGS sequence"/>
</dbReference>
<evidence type="ECO:0000313" key="4">
    <source>
        <dbReference type="Proteomes" id="UP001456524"/>
    </source>
</evidence>
<keyword evidence="2" id="KW-0472">Membrane</keyword>
<accession>A0ABR1XQX7</accession>
<reference evidence="3 4" key="1">
    <citation type="journal article" date="2022" name="G3 (Bethesda)">
        <title>Enemy or ally: a genomic approach to elucidate the lifestyle of Phyllosticta citrichinaensis.</title>
        <authorList>
            <person name="Buijs V.A."/>
            <person name="Groenewald J.Z."/>
            <person name="Haridas S."/>
            <person name="LaButti K.M."/>
            <person name="Lipzen A."/>
            <person name="Martin F.M."/>
            <person name="Barry K."/>
            <person name="Grigoriev I.V."/>
            <person name="Crous P.W."/>
            <person name="Seidl M.F."/>
        </authorList>
    </citation>
    <scope>NUCLEOTIDE SEQUENCE [LARGE SCALE GENOMIC DNA]</scope>
    <source>
        <strain evidence="3 4">CBS 129764</strain>
    </source>
</reference>
<protein>
    <submittedName>
        <fullName evidence="3">Uncharacterized protein</fullName>
    </submittedName>
</protein>
<gene>
    <name evidence="3" type="ORF">IWX90DRAFT_487375</name>
</gene>
<keyword evidence="2" id="KW-0812">Transmembrane</keyword>
<name>A0ABR1XQX7_9PEZI</name>
<feature type="transmembrane region" description="Helical" evidence="2">
    <location>
        <begin position="6"/>
        <end position="23"/>
    </location>
</feature>
<keyword evidence="2" id="KW-1133">Transmembrane helix</keyword>
<proteinExistence type="predicted"/>
<feature type="compositionally biased region" description="Acidic residues" evidence="1">
    <location>
        <begin position="146"/>
        <end position="172"/>
    </location>
</feature>
<keyword evidence="4" id="KW-1185">Reference proteome</keyword>